<evidence type="ECO:0000256" key="4">
    <source>
        <dbReference type="PROSITE-ProRule" id="PRU00325"/>
    </source>
</evidence>
<evidence type="ECO:0000313" key="8">
    <source>
        <dbReference type="Proteomes" id="UP000239757"/>
    </source>
</evidence>
<gene>
    <name evidence="7" type="ORF">GOBAR_AA22673</name>
</gene>
<dbReference type="OrthoDB" id="1904319at2759"/>
<dbReference type="Pfam" id="PF03108">
    <property type="entry name" value="DBD_Tnp_Mut"/>
    <property type="match status" value="1"/>
</dbReference>
<keyword evidence="3" id="KW-0862">Zinc</keyword>
<sequence length="614" mass="69835">MANHDLILGQSHNLALRQNQPLVLGHDHNLGLTQNHDLELGQTHERHLGLGQDHDLGLGHSHDHELDLGQRHDQEEDVGHSYGHDNELANDRKPDHGDNELVLSEHNELTVSENQELDDSLALAVDDSQEMGIDPARDLQHSQMVVSLPPVLQVRNSNPTYELAVGQEFPDVKSCRRALRDAAIALHFEMQTIKSDKTRFTAKCASEGCPWRIHAAKLPGVPTFTIRTIHETHTCGGIAHLGHQQASVQWVANTVEQRLRENPNYKPKEILEEIHRVHGITLSYKQAWRGKERIMAAMRGSFEEGYRLLPQYCEQIKRTNPGSIASVYGNPTDNCFQRLFISFQASIYAAHALTVIEFEAKILEIEEISQDAAYWIRRIPPRLWATAYFEGTRFGHLTANIVESLNSWILEASGLPIIQMMECIRRQLMTWFNERRETSMQWTSILVPSAERRVAEALEYARTYQVLRANEAEFEVISREGTNIVDIRNRCCLCRGWQLYGLPCAHAVAALLSCRQNVHRFTESCFTVATYRKAYSQTIHPIPDKSLWKELSEGDPNANKAVQVVIHPPKSLKPPGRPRKKRVRAEDRGREKRVVHCSRCNQTGHFRTTCAAPI</sequence>
<evidence type="ECO:0000256" key="2">
    <source>
        <dbReference type="ARBA" id="ARBA00022771"/>
    </source>
</evidence>
<evidence type="ECO:0000256" key="1">
    <source>
        <dbReference type="ARBA" id="ARBA00022723"/>
    </source>
</evidence>
<keyword evidence="2 4" id="KW-0863">Zinc-finger</keyword>
<accession>A0A2P5RQB9</accession>
<dbReference type="InterPro" id="IPR004332">
    <property type="entry name" value="Transposase_MuDR"/>
</dbReference>
<keyword evidence="1" id="KW-0479">Metal-binding</keyword>
<feature type="domain" description="SWIM-type" evidence="6">
    <location>
        <begin position="474"/>
        <end position="515"/>
    </location>
</feature>
<organism evidence="7 8">
    <name type="scientific">Gossypium barbadense</name>
    <name type="common">Sea Island cotton</name>
    <name type="synonym">Hibiscus barbadensis</name>
    <dbReference type="NCBI Taxonomy" id="3634"/>
    <lineage>
        <taxon>Eukaryota</taxon>
        <taxon>Viridiplantae</taxon>
        <taxon>Streptophyta</taxon>
        <taxon>Embryophyta</taxon>
        <taxon>Tracheophyta</taxon>
        <taxon>Spermatophyta</taxon>
        <taxon>Magnoliopsida</taxon>
        <taxon>eudicotyledons</taxon>
        <taxon>Gunneridae</taxon>
        <taxon>Pentapetalae</taxon>
        <taxon>rosids</taxon>
        <taxon>malvids</taxon>
        <taxon>Malvales</taxon>
        <taxon>Malvaceae</taxon>
        <taxon>Malvoideae</taxon>
        <taxon>Gossypium</taxon>
    </lineage>
</organism>
<dbReference type="GO" id="GO:0008270">
    <property type="term" value="F:zinc ion binding"/>
    <property type="evidence" value="ECO:0007669"/>
    <property type="project" value="UniProtKB-KW"/>
</dbReference>
<dbReference type="InterPro" id="IPR007527">
    <property type="entry name" value="Znf_SWIM"/>
</dbReference>
<protein>
    <recommendedName>
        <fullName evidence="6">SWIM-type domain-containing protein</fullName>
    </recommendedName>
</protein>
<dbReference type="PANTHER" id="PTHR31973:SF171">
    <property type="entry name" value="OS12G0597300 PROTEIN"/>
    <property type="match status" value="1"/>
</dbReference>
<dbReference type="PANTHER" id="PTHR31973">
    <property type="entry name" value="POLYPROTEIN, PUTATIVE-RELATED"/>
    <property type="match status" value="1"/>
</dbReference>
<evidence type="ECO:0000256" key="5">
    <source>
        <dbReference type="SAM" id="MobiDB-lite"/>
    </source>
</evidence>
<dbReference type="PROSITE" id="PS50966">
    <property type="entry name" value="ZF_SWIM"/>
    <property type="match status" value="1"/>
</dbReference>
<feature type="region of interest" description="Disordered" evidence="5">
    <location>
        <begin position="568"/>
        <end position="590"/>
    </location>
</feature>
<dbReference type="AlphaFoldDB" id="A0A2P5RQB9"/>
<dbReference type="InterPro" id="IPR006564">
    <property type="entry name" value="Znf_PMZ"/>
</dbReference>
<dbReference type="Proteomes" id="UP000239757">
    <property type="component" value="Unassembled WGS sequence"/>
</dbReference>
<name>A0A2P5RQB9_GOSBA</name>
<dbReference type="Pfam" id="PF04434">
    <property type="entry name" value="SWIM"/>
    <property type="match status" value="1"/>
</dbReference>
<proteinExistence type="predicted"/>
<dbReference type="SMART" id="SM00575">
    <property type="entry name" value="ZnF_PMZ"/>
    <property type="match status" value="1"/>
</dbReference>
<evidence type="ECO:0000256" key="3">
    <source>
        <dbReference type="ARBA" id="ARBA00022833"/>
    </source>
</evidence>
<feature type="region of interest" description="Disordered" evidence="5">
    <location>
        <begin position="75"/>
        <end position="95"/>
    </location>
</feature>
<reference evidence="7 8" key="1">
    <citation type="submission" date="2015-01" db="EMBL/GenBank/DDBJ databases">
        <title>Genome of allotetraploid Gossypium barbadense reveals genomic plasticity and fiber elongation in cotton evolution.</title>
        <authorList>
            <person name="Chen X."/>
            <person name="Liu X."/>
            <person name="Zhao B."/>
            <person name="Zheng H."/>
            <person name="Hu Y."/>
            <person name="Lu G."/>
            <person name="Yang C."/>
            <person name="Chen J."/>
            <person name="Shan C."/>
            <person name="Zhang L."/>
            <person name="Zhou Y."/>
            <person name="Wang L."/>
            <person name="Guo W."/>
            <person name="Bai Y."/>
            <person name="Ruan J."/>
            <person name="Shangguan X."/>
            <person name="Mao Y."/>
            <person name="Jiang J."/>
            <person name="Zhu Y."/>
            <person name="Lei J."/>
            <person name="Kang H."/>
            <person name="Chen S."/>
            <person name="He X."/>
            <person name="Wang R."/>
            <person name="Wang Y."/>
            <person name="Chen J."/>
            <person name="Wang L."/>
            <person name="Yu S."/>
            <person name="Wang B."/>
            <person name="Wei J."/>
            <person name="Song S."/>
            <person name="Lu X."/>
            <person name="Gao Z."/>
            <person name="Gu W."/>
            <person name="Deng X."/>
            <person name="Ma D."/>
            <person name="Wang S."/>
            <person name="Liang W."/>
            <person name="Fang L."/>
            <person name="Cai C."/>
            <person name="Zhu X."/>
            <person name="Zhou B."/>
            <person name="Zhang Y."/>
            <person name="Chen Z."/>
            <person name="Xu S."/>
            <person name="Zhu R."/>
            <person name="Wang S."/>
            <person name="Zhang T."/>
            <person name="Zhao G."/>
        </authorList>
    </citation>
    <scope>NUCLEOTIDE SEQUENCE [LARGE SCALE GENOMIC DNA]</scope>
    <source>
        <strain evidence="8">cv. Xinhai21</strain>
        <tissue evidence="7">Leaf</tissue>
    </source>
</reference>
<evidence type="ECO:0000313" key="7">
    <source>
        <dbReference type="EMBL" id="PPR97992.1"/>
    </source>
</evidence>
<dbReference type="EMBL" id="KZ665745">
    <property type="protein sequence ID" value="PPR97992.1"/>
    <property type="molecule type" value="Genomic_DNA"/>
</dbReference>
<evidence type="ECO:0000259" key="6">
    <source>
        <dbReference type="PROSITE" id="PS50966"/>
    </source>
</evidence>